<dbReference type="InterPro" id="IPR003615">
    <property type="entry name" value="HNH_nuc"/>
</dbReference>
<accession>A0A2A3YSY1</accession>
<feature type="compositionally biased region" description="Basic and acidic residues" evidence="2">
    <location>
        <begin position="147"/>
        <end position="182"/>
    </location>
</feature>
<feature type="compositionally biased region" description="Basic and acidic residues" evidence="2">
    <location>
        <begin position="201"/>
        <end position="216"/>
    </location>
</feature>
<feature type="region of interest" description="Disordered" evidence="2">
    <location>
        <begin position="1"/>
        <end position="216"/>
    </location>
</feature>
<evidence type="ECO:0000256" key="2">
    <source>
        <dbReference type="SAM" id="MobiDB-lite"/>
    </source>
</evidence>
<organism evidence="4 5">
    <name type="scientific">Brevibacterium aurantiacum</name>
    <dbReference type="NCBI Taxonomy" id="273384"/>
    <lineage>
        <taxon>Bacteria</taxon>
        <taxon>Bacillati</taxon>
        <taxon>Actinomycetota</taxon>
        <taxon>Actinomycetes</taxon>
        <taxon>Micrococcales</taxon>
        <taxon>Brevibacteriaceae</taxon>
        <taxon>Brevibacterium</taxon>
    </lineage>
</organism>
<feature type="compositionally biased region" description="Basic and acidic residues" evidence="2">
    <location>
        <begin position="1"/>
        <end position="18"/>
    </location>
</feature>
<dbReference type="Gene3D" id="1.10.30.50">
    <property type="match status" value="1"/>
</dbReference>
<dbReference type="InterPro" id="IPR002711">
    <property type="entry name" value="HNH"/>
</dbReference>
<feature type="compositionally biased region" description="Low complexity" evidence="2">
    <location>
        <begin position="492"/>
        <end position="505"/>
    </location>
</feature>
<feature type="domain" description="HNH nuclease" evidence="3">
    <location>
        <begin position="680"/>
        <end position="732"/>
    </location>
</feature>
<dbReference type="EMBL" id="NRGQ01000018">
    <property type="protein sequence ID" value="PCC42383.1"/>
    <property type="molecule type" value="Genomic_DNA"/>
</dbReference>
<dbReference type="CDD" id="cd00085">
    <property type="entry name" value="HNHc"/>
    <property type="match status" value="1"/>
</dbReference>
<gene>
    <name evidence="4" type="ORF">CIK65_11625</name>
</gene>
<feature type="compositionally biased region" description="Basic and acidic residues" evidence="2">
    <location>
        <begin position="36"/>
        <end position="66"/>
    </location>
</feature>
<dbReference type="GO" id="GO:0003676">
    <property type="term" value="F:nucleic acid binding"/>
    <property type="evidence" value="ECO:0007669"/>
    <property type="project" value="InterPro"/>
</dbReference>
<dbReference type="InterPro" id="IPR003870">
    <property type="entry name" value="DUF222"/>
</dbReference>
<dbReference type="SMART" id="SM00507">
    <property type="entry name" value="HNHc"/>
    <property type="match status" value="1"/>
</dbReference>
<dbReference type="Pfam" id="PF01844">
    <property type="entry name" value="HNH"/>
    <property type="match status" value="1"/>
</dbReference>
<evidence type="ECO:0000259" key="3">
    <source>
        <dbReference type="SMART" id="SM00507"/>
    </source>
</evidence>
<sequence>MTLTPDRKRDKQNRRDDPASSAARVGESTAEENTAEESHETRTYRELLREAGFDLDGHPLADRFDEVATPPPDDFEFADAEHPLESSEPTENDTLTEPAAPDEPGASADSTESVEPGAPTSAVESSEDELRERWVGRNPWQASADDPDARAELKRRAAEIDAEKEAWMRRKDEGAEAERSDGDGGTGTSEDDDWATSLDGEETHGEPKPQDVRDRTGQAGAIGTESVHASDTGLESEHPLLDKHAWSDLARIAPEVVSSIQGLQTLVGDLHSCNRPLGPDEAITVMDGLETVNRLVESLSVVTLSVFERVGTPRDYGAKTTKALVQNRLNLSEREAYRRSELAEKLGDQVSFSGDPIAPVFPIVSEALQKGLLSATQASAIIGCLRHLPLRIGQEDRLEAERILVEKAHSVRVKDIQQLFNEILGWLDPDGELPDEAPRRDDFSVSLRQRKDGTWALKGVLDAVTGGIMSGHLTSRIKVDGEATSATAQQSEAGTGADADTDAAAADATTSAEAISAADQEVVDVYAQVLHGDRADALDPSLEFGFDNQTADGLGDSETAGGAGSGDVPRGYGVREDGSTVAMAGRQPSVKNRIYERFATMIGRIEMKRVMAGAPFALVVTAKAEDLAKQSGRAATDAEAPFPMQTASYEGLNGSVFFHLMSEKTKSMELATERRFATSKQLAIISSRDQGCTFPGCDTPPGWCDAHHIVPWSQEGKTDVNNLTLACGSHHHLIDESDWHTIMLKDGRPAWVPPASIDPARTPILHARFIAKEITDTLFD</sequence>
<protein>
    <recommendedName>
        <fullName evidence="3">HNH nuclease domain-containing protein</fullName>
    </recommendedName>
</protein>
<evidence type="ECO:0000313" key="5">
    <source>
        <dbReference type="Proteomes" id="UP000218620"/>
    </source>
</evidence>
<comment type="similarity">
    <text evidence="1">Belongs to the Rv1128c/1148c/1588c/1702c/1945/3466 family.</text>
</comment>
<evidence type="ECO:0000256" key="1">
    <source>
        <dbReference type="ARBA" id="ARBA00023450"/>
    </source>
</evidence>
<evidence type="ECO:0000313" key="4">
    <source>
        <dbReference type="EMBL" id="PCC42383.1"/>
    </source>
</evidence>
<dbReference type="Pfam" id="PF02720">
    <property type="entry name" value="DUF222"/>
    <property type="match status" value="1"/>
</dbReference>
<proteinExistence type="inferred from homology"/>
<comment type="caution">
    <text evidence="4">The sequence shown here is derived from an EMBL/GenBank/DDBJ whole genome shotgun (WGS) entry which is preliminary data.</text>
</comment>
<dbReference type="GO" id="GO:0004519">
    <property type="term" value="F:endonuclease activity"/>
    <property type="evidence" value="ECO:0007669"/>
    <property type="project" value="InterPro"/>
</dbReference>
<reference evidence="4 5" key="1">
    <citation type="journal article" date="2017" name="Elife">
        <title>Extensive horizontal gene transfer in cheese-associated bacteria.</title>
        <authorList>
            <person name="Bonham K.S."/>
            <person name="Wolfe B.E."/>
            <person name="Dutton R.J."/>
        </authorList>
    </citation>
    <scope>NUCLEOTIDE SEQUENCE [LARGE SCALE GENOMIC DNA]</scope>
    <source>
        <strain evidence="4 5">962_8</strain>
    </source>
</reference>
<dbReference type="RefSeq" id="WP_096178526.1">
    <property type="nucleotide sequence ID" value="NZ_NRGQ01000018.1"/>
</dbReference>
<feature type="region of interest" description="Disordered" evidence="2">
    <location>
        <begin position="548"/>
        <end position="575"/>
    </location>
</feature>
<dbReference type="AlphaFoldDB" id="A0A2A3YSY1"/>
<dbReference type="GO" id="GO:0008270">
    <property type="term" value="F:zinc ion binding"/>
    <property type="evidence" value="ECO:0007669"/>
    <property type="project" value="InterPro"/>
</dbReference>
<dbReference type="Proteomes" id="UP000218620">
    <property type="component" value="Unassembled WGS sequence"/>
</dbReference>
<name>A0A2A3YSY1_BREAU</name>
<feature type="region of interest" description="Disordered" evidence="2">
    <location>
        <begin position="483"/>
        <end position="505"/>
    </location>
</feature>